<evidence type="ECO:0000313" key="3">
    <source>
        <dbReference type="Proteomes" id="UP001215143"/>
    </source>
</evidence>
<reference evidence="2 3" key="1">
    <citation type="submission" date="2023-02" db="EMBL/GenBank/DDBJ databases">
        <authorList>
            <person name="Liu G."/>
        </authorList>
    </citation>
    <scope>NUCLEOTIDE SEQUENCE [LARGE SCALE GENOMIC DNA]</scope>
    <source>
        <strain evidence="2 3">DSM 23008</strain>
    </source>
</reference>
<feature type="transmembrane region" description="Helical" evidence="1">
    <location>
        <begin position="58"/>
        <end position="75"/>
    </location>
</feature>
<sequence>MIVVYGTIIGVIGILMIVFSLVILKTKKYQYLSGFATRSKEEQEQLIKKDLPRKQATLMLWTSVLLLLLLIPVLFSVPGALPFQLLVYLISLLGGLTYLSRYELAGKRKRAYIVNGGIATITVGIVGSVFFLGAQAHDFVIHEDSIEITGPYGSKWPIAELDNVEKIEERPSMTRLNGIGTPDVSKGHFRRQYDRERVLVFRKGTESDYLHLQFQDQEIYVNAPSNEQLDEWYEALISRR</sequence>
<dbReference type="Pfam" id="PF12650">
    <property type="entry name" value="DUF3784"/>
    <property type="match status" value="1"/>
</dbReference>
<name>A0ABY7W2S0_9BACI</name>
<feature type="transmembrane region" description="Helical" evidence="1">
    <location>
        <begin position="81"/>
        <end position="99"/>
    </location>
</feature>
<evidence type="ECO:0000313" key="2">
    <source>
        <dbReference type="EMBL" id="WDF03245.1"/>
    </source>
</evidence>
<gene>
    <name evidence="2" type="ORF">PQ477_17385</name>
</gene>
<feature type="transmembrane region" description="Helical" evidence="1">
    <location>
        <begin position="6"/>
        <end position="24"/>
    </location>
</feature>
<dbReference type="Proteomes" id="UP001215143">
    <property type="component" value="Chromosome"/>
</dbReference>
<keyword evidence="1" id="KW-1133">Transmembrane helix</keyword>
<keyword evidence="1" id="KW-0472">Membrane</keyword>
<organism evidence="2 3">
    <name type="scientific">Shouchella hunanensis</name>
    <dbReference type="NCBI Taxonomy" id="766894"/>
    <lineage>
        <taxon>Bacteria</taxon>
        <taxon>Bacillati</taxon>
        <taxon>Bacillota</taxon>
        <taxon>Bacilli</taxon>
        <taxon>Bacillales</taxon>
        <taxon>Bacillaceae</taxon>
        <taxon>Shouchella</taxon>
    </lineage>
</organism>
<protein>
    <submittedName>
        <fullName evidence="2">DUF3784 domain-containing protein</fullName>
    </submittedName>
</protein>
<accession>A0ABY7W2S0</accession>
<dbReference type="RefSeq" id="WP_274272560.1">
    <property type="nucleotide sequence ID" value="NZ_CP117834.1"/>
</dbReference>
<evidence type="ECO:0000256" key="1">
    <source>
        <dbReference type="SAM" id="Phobius"/>
    </source>
</evidence>
<proteinExistence type="predicted"/>
<feature type="transmembrane region" description="Helical" evidence="1">
    <location>
        <begin position="111"/>
        <end position="132"/>
    </location>
</feature>
<keyword evidence="1" id="KW-0812">Transmembrane</keyword>
<keyword evidence="3" id="KW-1185">Reference proteome</keyword>
<dbReference type="InterPro" id="IPR017259">
    <property type="entry name" value="UCP037672"/>
</dbReference>
<dbReference type="EMBL" id="CP117834">
    <property type="protein sequence ID" value="WDF03245.1"/>
    <property type="molecule type" value="Genomic_DNA"/>
</dbReference>